<comment type="caution">
    <text evidence="2">The sequence shown here is derived from an EMBL/GenBank/DDBJ whole genome shotgun (WGS) entry which is preliminary data.</text>
</comment>
<evidence type="ECO:0000256" key="1">
    <source>
        <dbReference type="SAM" id="MobiDB-lite"/>
    </source>
</evidence>
<proteinExistence type="predicted"/>
<evidence type="ECO:0000313" key="2">
    <source>
        <dbReference type="EMBL" id="MFK2900495.1"/>
    </source>
</evidence>
<organism evidence="2 3">
    <name type="scientific">Dyella jejuensis</name>
    <dbReference type="NCBI Taxonomy" id="1432009"/>
    <lineage>
        <taxon>Bacteria</taxon>
        <taxon>Pseudomonadati</taxon>
        <taxon>Pseudomonadota</taxon>
        <taxon>Gammaproteobacteria</taxon>
        <taxon>Lysobacterales</taxon>
        <taxon>Rhodanobacteraceae</taxon>
        <taxon>Dyella</taxon>
    </lineage>
</organism>
<sequence length="124" mass="13010">MTAVSLQRDMAPALEPRAARPGDAAYRQKLEDAAVKFEGMFIAHLLGEMRKATEQLSPDQAGAGSKPGAGLLDHAYRLVADDIAAQRAFGIADSIVAQMLPKDAATTPMQNATPAITHANGSLP</sequence>
<name>A0ABW8JHF8_9GAMM</name>
<dbReference type="Proteomes" id="UP001620461">
    <property type="component" value="Unassembled WGS sequence"/>
</dbReference>
<evidence type="ECO:0000313" key="3">
    <source>
        <dbReference type="Proteomes" id="UP001620461"/>
    </source>
</evidence>
<dbReference type="EMBL" id="JADIKJ010000009">
    <property type="protein sequence ID" value="MFK2900495.1"/>
    <property type="molecule type" value="Genomic_DNA"/>
</dbReference>
<evidence type="ECO:0008006" key="4">
    <source>
        <dbReference type="Google" id="ProtNLM"/>
    </source>
</evidence>
<protein>
    <recommendedName>
        <fullName evidence="4">Flagellar protein FlgJ</fullName>
    </recommendedName>
</protein>
<accession>A0ABW8JHF8</accession>
<reference evidence="2 3" key="1">
    <citation type="submission" date="2020-10" db="EMBL/GenBank/DDBJ databases">
        <title>Phylogeny of dyella-like bacteria.</title>
        <authorList>
            <person name="Fu J."/>
        </authorList>
    </citation>
    <scope>NUCLEOTIDE SEQUENCE [LARGE SCALE GENOMIC DNA]</scope>
    <source>
        <strain evidence="2 3">JP1</strain>
    </source>
</reference>
<feature type="region of interest" description="Disordered" evidence="1">
    <location>
        <begin position="1"/>
        <end position="23"/>
    </location>
</feature>
<keyword evidence="3" id="KW-1185">Reference proteome</keyword>
<gene>
    <name evidence="2" type="ORF">ISP15_09120</name>
</gene>